<reference evidence="1 2" key="1">
    <citation type="submission" date="2016-04" db="EMBL/GenBank/DDBJ databases">
        <title>The genome of Intoshia linei affirms orthonectids as highly simplified spiralians.</title>
        <authorList>
            <person name="Mikhailov K.V."/>
            <person name="Slusarev G.S."/>
            <person name="Nikitin M.A."/>
            <person name="Logacheva M.D."/>
            <person name="Penin A."/>
            <person name="Aleoshin V."/>
            <person name="Panchin Y.V."/>
        </authorList>
    </citation>
    <scope>NUCLEOTIDE SEQUENCE [LARGE SCALE GENOMIC DNA]</scope>
    <source>
        <strain evidence="1">Intl2013</strain>
        <tissue evidence="1">Whole animal</tissue>
    </source>
</reference>
<evidence type="ECO:0000313" key="2">
    <source>
        <dbReference type="Proteomes" id="UP000078046"/>
    </source>
</evidence>
<evidence type="ECO:0000313" key="1">
    <source>
        <dbReference type="EMBL" id="OAF69902.1"/>
    </source>
</evidence>
<comment type="caution">
    <text evidence="1">The sequence shown here is derived from an EMBL/GenBank/DDBJ whole genome shotgun (WGS) entry which is preliminary data.</text>
</comment>
<gene>
    <name evidence="1" type="ORF">A3Q56_02357</name>
</gene>
<accession>A0A177B8A1</accession>
<proteinExistence type="predicted"/>
<dbReference type="Proteomes" id="UP000078046">
    <property type="component" value="Unassembled WGS sequence"/>
</dbReference>
<organism evidence="1 2">
    <name type="scientific">Intoshia linei</name>
    <dbReference type="NCBI Taxonomy" id="1819745"/>
    <lineage>
        <taxon>Eukaryota</taxon>
        <taxon>Metazoa</taxon>
        <taxon>Spiralia</taxon>
        <taxon>Lophotrochozoa</taxon>
        <taxon>Mesozoa</taxon>
        <taxon>Orthonectida</taxon>
        <taxon>Rhopaluridae</taxon>
        <taxon>Intoshia</taxon>
    </lineage>
</organism>
<dbReference type="EMBL" id="LWCA01000213">
    <property type="protein sequence ID" value="OAF69902.1"/>
    <property type="molecule type" value="Genomic_DNA"/>
</dbReference>
<keyword evidence="2" id="KW-1185">Reference proteome</keyword>
<protein>
    <submittedName>
        <fullName evidence="1">Uncharacterized protein</fullName>
    </submittedName>
</protein>
<name>A0A177B8A1_9BILA</name>
<dbReference type="AlphaFoldDB" id="A0A177B8A1"/>
<sequence length="127" mass="15207">MQLCNFDNKLIHACKMYKNQTSETKKLKLITMDTLKNNWIHKNEPHKHQTKSRLKNCQCQKNVNNAINYNNIVESQKINNLKNLQKNYNDSKRTYLTNFKKKYTAKSLKQIYFLGTCNIKYMKIKVK</sequence>